<sequence>MKYPSGEEIKLWDRVQMWDGCKAIVVFSNDSKEYSPAFPEKEWSYLGSGVMFATDKAGLIFSSEVDSCTELIGRGNPPSDIEWAPFKDSCSAQGGAKPPSAEELNK</sequence>
<dbReference type="OrthoDB" id="9135677at2"/>
<feature type="region of interest" description="Disordered" evidence="1">
    <location>
        <begin position="84"/>
        <end position="106"/>
    </location>
</feature>
<organism evidence="2 3">
    <name type="scientific">Desulfosarcina alkanivorans</name>
    <dbReference type="NCBI Taxonomy" id="571177"/>
    <lineage>
        <taxon>Bacteria</taxon>
        <taxon>Pseudomonadati</taxon>
        <taxon>Thermodesulfobacteriota</taxon>
        <taxon>Desulfobacteria</taxon>
        <taxon>Desulfobacterales</taxon>
        <taxon>Desulfosarcinaceae</taxon>
        <taxon>Desulfosarcina</taxon>
    </lineage>
</organism>
<proteinExistence type="predicted"/>
<keyword evidence="3" id="KW-1185">Reference proteome</keyword>
<dbReference type="EMBL" id="AP021874">
    <property type="protein sequence ID" value="BBO66608.1"/>
    <property type="molecule type" value="Genomic_DNA"/>
</dbReference>
<dbReference type="AlphaFoldDB" id="A0A5K7YBS6"/>
<evidence type="ECO:0000313" key="3">
    <source>
        <dbReference type="Proteomes" id="UP000427906"/>
    </source>
</evidence>
<dbReference type="KEGG" id="dalk:DSCA_05380"/>
<evidence type="ECO:0000256" key="1">
    <source>
        <dbReference type="SAM" id="MobiDB-lite"/>
    </source>
</evidence>
<name>A0A5K7YBS6_9BACT</name>
<dbReference type="RefSeq" id="WP_155314956.1">
    <property type="nucleotide sequence ID" value="NZ_AP021874.1"/>
</dbReference>
<reference evidence="2 3" key="1">
    <citation type="submission" date="2019-11" db="EMBL/GenBank/DDBJ databases">
        <title>Comparative genomics of hydrocarbon-degrading Desulfosarcina strains.</title>
        <authorList>
            <person name="Watanabe M."/>
            <person name="Kojima H."/>
            <person name="Fukui M."/>
        </authorList>
    </citation>
    <scope>NUCLEOTIDE SEQUENCE [LARGE SCALE GENOMIC DNA]</scope>
    <source>
        <strain evidence="2 3">PL12</strain>
    </source>
</reference>
<dbReference type="Proteomes" id="UP000427906">
    <property type="component" value="Chromosome"/>
</dbReference>
<accession>A0A5K7YBS6</accession>
<protein>
    <submittedName>
        <fullName evidence="2">Uncharacterized protein</fullName>
    </submittedName>
</protein>
<gene>
    <name evidence="2" type="ORF">DSCA_05380</name>
</gene>
<evidence type="ECO:0000313" key="2">
    <source>
        <dbReference type="EMBL" id="BBO66608.1"/>
    </source>
</evidence>